<dbReference type="PANTHER" id="PTHR30050">
    <property type="entry name" value="CHROMOSOMAL REPLICATION INITIATOR PROTEIN DNAA"/>
    <property type="match status" value="1"/>
</dbReference>
<keyword evidence="6" id="KW-1185">Reference proteome</keyword>
<dbReference type="AlphaFoldDB" id="A0A426FQ99"/>
<accession>A0A426FQ99</accession>
<organism evidence="5 6">
    <name type="scientific">Lautropia dentalis</name>
    <dbReference type="NCBI Taxonomy" id="2490857"/>
    <lineage>
        <taxon>Bacteria</taxon>
        <taxon>Pseudomonadati</taxon>
        <taxon>Pseudomonadota</taxon>
        <taxon>Betaproteobacteria</taxon>
        <taxon>Burkholderiales</taxon>
        <taxon>Burkholderiaceae</taxon>
        <taxon>Lautropia</taxon>
    </lineage>
</organism>
<dbReference type="GO" id="GO:0006270">
    <property type="term" value="P:DNA replication initiation"/>
    <property type="evidence" value="ECO:0007669"/>
    <property type="project" value="TreeGrafter"/>
</dbReference>
<feature type="signal peptide" evidence="2">
    <location>
        <begin position="1"/>
        <end position="20"/>
    </location>
</feature>
<proteinExistence type="predicted"/>
<evidence type="ECO:0000259" key="3">
    <source>
        <dbReference type="Pfam" id="PF00308"/>
    </source>
</evidence>
<dbReference type="Proteomes" id="UP000270261">
    <property type="component" value="Unassembled WGS sequence"/>
</dbReference>
<feature type="region of interest" description="Disordered" evidence="1">
    <location>
        <begin position="54"/>
        <end position="77"/>
    </location>
</feature>
<dbReference type="PANTHER" id="PTHR30050:SF5">
    <property type="entry name" value="DNAA REGULATORY INACTIVATOR HDA"/>
    <property type="match status" value="1"/>
</dbReference>
<dbReference type="Pfam" id="PF00308">
    <property type="entry name" value="Bac_DnaA"/>
    <property type="match status" value="1"/>
</dbReference>
<comment type="caution">
    <text evidence="5">The sequence shown here is derived from an EMBL/GenBank/DDBJ whole genome shotgun (WGS) entry which is preliminary data.</text>
</comment>
<dbReference type="InterPro" id="IPR013317">
    <property type="entry name" value="DnaA_dom"/>
</dbReference>
<evidence type="ECO:0000313" key="5">
    <source>
        <dbReference type="EMBL" id="RRN44896.1"/>
    </source>
</evidence>
<sequence>MCRGRALLPFCSLCPPVASSASPAPLLTAGRSLRPLRSLPSLRLLPLSAGRIPCMDRQRSSTPPDTPPAPAPTLQEPQLILDFGPPPPPCFDNFVPGPNLECAATLRHLVHTLQQGETPAQRFFYVWGPAGSGKSHLASALTASQAPNLTVVDDVDQYSKGRQRTLFHRFNALVEQPEQALVVFGNQPPARLKLLPELVSRLGWGMVFALQPLDDTALVDALEHTARERGLTLGQDLSTYLLRHTRRDMASLKTILDGLEQLARARKKQLTLPLLKDYLQRREQSGG</sequence>
<feature type="domain" description="Chromosomal replication initiator protein DnaA ATPAse" evidence="3">
    <location>
        <begin position="149"/>
        <end position="208"/>
    </location>
</feature>
<dbReference type="SUPFAM" id="SSF52540">
    <property type="entry name" value="P-loop containing nucleoside triphosphate hydrolases"/>
    <property type="match status" value="1"/>
</dbReference>
<dbReference type="Pfam" id="PF22688">
    <property type="entry name" value="Hda_lid"/>
    <property type="match status" value="1"/>
</dbReference>
<dbReference type="Gene3D" id="1.10.8.60">
    <property type="match status" value="1"/>
</dbReference>
<evidence type="ECO:0000256" key="1">
    <source>
        <dbReference type="SAM" id="MobiDB-lite"/>
    </source>
</evidence>
<dbReference type="GO" id="GO:0003688">
    <property type="term" value="F:DNA replication origin binding"/>
    <property type="evidence" value="ECO:0007669"/>
    <property type="project" value="TreeGrafter"/>
</dbReference>
<gene>
    <name evidence="5" type="ORF">EHV23_01025</name>
</gene>
<evidence type="ECO:0000313" key="6">
    <source>
        <dbReference type="Proteomes" id="UP000270261"/>
    </source>
</evidence>
<keyword evidence="2" id="KW-0732">Signal</keyword>
<dbReference type="GO" id="GO:0005886">
    <property type="term" value="C:plasma membrane"/>
    <property type="evidence" value="ECO:0007669"/>
    <property type="project" value="TreeGrafter"/>
</dbReference>
<protein>
    <submittedName>
        <fullName evidence="5">DnaA regulatory inactivator Hda</fullName>
    </submittedName>
</protein>
<dbReference type="InterPro" id="IPR027417">
    <property type="entry name" value="P-loop_NTPase"/>
</dbReference>
<name>A0A426FQ99_9BURK</name>
<dbReference type="EMBL" id="RRUE01000001">
    <property type="protein sequence ID" value="RRN44896.1"/>
    <property type="molecule type" value="Genomic_DNA"/>
</dbReference>
<feature type="chain" id="PRO_5019012059" evidence="2">
    <location>
        <begin position="21"/>
        <end position="287"/>
    </location>
</feature>
<feature type="domain" description="Hda lid" evidence="4">
    <location>
        <begin position="215"/>
        <end position="279"/>
    </location>
</feature>
<dbReference type="InterPro" id="IPR055199">
    <property type="entry name" value="Hda_lid"/>
</dbReference>
<evidence type="ECO:0000259" key="4">
    <source>
        <dbReference type="Pfam" id="PF22688"/>
    </source>
</evidence>
<dbReference type="Gene3D" id="3.40.50.300">
    <property type="entry name" value="P-loop containing nucleotide triphosphate hydrolases"/>
    <property type="match status" value="2"/>
</dbReference>
<evidence type="ECO:0000256" key="2">
    <source>
        <dbReference type="SAM" id="SignalP"/>
    </source>
</evidence>
<reference evidence="5 6" key="1">
    <citation type="submission" date="2018-11" db="EMBL/GenBank/DDBJ databases">
        <title>Genome sequencing of Lautropia sp. KCOM 2505 (= ChDC F240).</title>
        <authorList>
            <person name="Kook J.-K."/>
            <person name="Park S.-N."/>
            <person name="Lim Y.K."/>
        </authorList>
    </citation>
    <scope>NUCLEOTIDE SEQUENCE [LARGE SCALE GENOMIC DNA]</scope>
    <source>
        <strain evidence="5 6">KCOM 2505</strain>
    </source>
</reference>